<evidence type="ECO:0000313" key="2">
    <source>
        <dbReference type="Proteomes" id="UP000616151"/>
    </source>
</evidence>
<reference evidence="1" key="1">
    <citation type="submission" date="2021-01" db="EMBL/GenBank/DDBJ databases">
        <authorList>
            <person name="Sun Q."/>
        </authorList>
    </citation>
    <scope>NUCLEOTIDE SEQUENCE</scope>
    <source>
        <strain evidence="1">YIM B02566</strain>
    </source>
</reference>
<accession>A0ACC5R8J1</accession>
<keyword evidence="2" id="KW-1185">Reference proteome</keyword>
<gene>
    <name evidence="1" type="ORF">JHL16_21750</name>
</gene>
<sequence>MAEAGADALPVSAQVTFFYYKDLAPPERFYGETLGFRKTFDKGWVKFFQLTDHSYVGLVDEARGHHKALDQKSVMLSMETPDLEDWYERLKTHGVALQSHPDFAAAAERMITGFMLSDPGGYTVEFFRFNRRD</sequence>
<dbReference type="Proteomes" id="UP000616151">
    <property type="component" value="Unassembled WGS sequence"/>
</dbReference>
<comment type="caution">
    <text evidence="1">The sequence shown here is derived from an EMBL/GenBank/DDBJ whole genome shotgun (WGS) entry which is preliminary data.</text>
</comment>
<evidence type="ECO:0000313" key="1">
    <source>
        <dbReference type="EMBL" id="MBK1868999.1"/>
    </source>
</evidence>
<name>A0ACC5R8J1_9HYPH</name>
<organism evidence="1 2">
    <name type="scientific">Taklimakanibacter albus</name>
    <dbReference type="NCBI Taxonomy" id="2800327"/>
    <lineage>
        <taxon>Bacteria</taxon>
        <taxon>Pseudomonadati</taxon>
        <taxon>Pseudomonadota</taxon>
        <taxon>Alphaproteobacteria</taxon>
        <taxon>Hyphomicrobiales</taxon>
        <taxon>Aestuariivirgaceae</taxon>
        <taxon>Taklimakanibacter</taxon>
    </lineage>
</organism>
<protein>
    <submittedName>
        <fullName evidence="1">VOC family protein</fullName>
    </submittedName>
</protein>
<dbReference type="EMBL" id="JAENHL010000007">
    <property type="protein sequence ID" value="MBK1868999.1"/>
    <property type="molecule type" value="Genomic_DNA"/>
</dbReference>
<proteinExistence type="predicted"/>